<dbReference type="Pfam" id="PF02515">
    <property type="entry name" value="CoA_transf_3"/>
    <property type="match status" value="1"/>
</dbReference>
<dbReference type="Proteomes" id="UP000229498">
    <property type="component" value="Unassembled WGS sequence"/>
</dbReference>
<dbReference type="Gene3D" id="3.30.1540.10">
    <property type="entry name" value="formyl-coa transferase, domain 3"/>
    <property type="match status" value="1"/>
</dbReference>
<dbReference type="InterPro" id="IPR050483">
    <property type="entry name" value="CoA-transferase_III_domain"/>
</dbReference>
<evidence type="ECO:0000256" key="1">
    <source>
        <dbReference type="ARBA" id="ARBA00022679"/>
    </source>
</evidence>
<dbReference type="InterPro" id="IPR003673">
    <property type="entry name" value="CoA-Trfase_fam_III"/>
</dbReference>
<dbReference type="PANTHER" id="PTHR48207:SF3">
    <property type="entry name" value="SUCCINATE--HYDROXYMETHYLGLUTARATE COA-TRANSFERASE"/>
    <property type="match status" value="1"/>
</dbReference>
<sequence length="393" mass="42870">MQFRAASEALKNLTVLDLTQARAGPTAARQFADWGADVIKIEAPGADTMGFPRHGSDFQNLHRNKRGITLNLKHPKGLEVFKRLVSRADVLLENYRPDVKFRLGIDYESLRSVNPRLIYASISGYGQDGPDRNRPGLDPITQGAGGLMWVTGLPGQGPVRAGTAISDLSAGVFCAMGVLVALLERERSGEGQWVQTSLLESLISMMDFQAARWLMEREVPGQAGNDHPTATPAGAYETADKMMLIAAVGGRMWQRFCETIGAPELLDKPEYATAEDRTKNRTALNRAIAERLKTRTSAEWIRDLTEAGVPCGPIYKMDEVFADPQVEHLGMAAPVVHPTLGEINIVRQAVAMSRTPSIVVKAAPELGEDQEDVLGQFGLDAAEIDDLRRNGVI</sequence>
<gene>
    <name evidence="2" type="ORF">CVT23_22450</name>
</gene>
<dbReference type="InterPro" id="IPR044855">
    <property type="entry name" value="CoA-Trfase_III_dom3_sf"/>
</dbReference>
<keyword evidence="3" id="KW-1185">Reference proteome</keyword>
<dbReference type="SUPFAM" id="SSF89796">
    <property type="entry name" value="CoA-transferase family III (CaiB/BaiF)"/>
    <property type="match status" value="1"/>
</dbReference>
<dbReference type="RefSeq" id="WP_109795066.1">
    <property type="nucleotide sequence ID" value="NZ_PHIG01000066.1"/>
</dbReference>
<dbReference type="GO" id="GO:0008410">
    <property type="term" value="F:CoA-transferase activity"/>
    <property type="evidence" value="ECO:0007669"/>
    <property type="project" value="TreeGrafter"/>
</dbReference>
<accession>A0A2M9FV74</accession>
<keyword evidence="1 2" id="KW-0808">Transferase</keyword>
<dbReference type="InterPro" id="IPR023606">
    <property type="entry name" value="CoA-Trfase_III_dom_1_sf"/>
</dbReference>
<reference evidence="2 3" key="1">
    <citation type="submission" date="2017-11" db="EMBL/GenBank/DDBJ databases">
        <title>Draft genome sequence of Rhizobiales bacterium SY3-13.</title>
        <authorList>
            <person name="Sun C."/>
        </authorList>
    </citation>
    <scope>NUCLEOTIDE SEQUENCE [LARGE SCALE GENOMIC DNA]</scope>
    <source>
        <strain evidence="2 3">SY3-13</strain>
    </source>
</reference>
<dbReference type="Gene3D" id="3.40.50.10540">
    <property type="entry name" value="Crotonobetainyl-coa:carnitine coa-transferase, domain 1"/>
    <property type="match status" value="1"/>
</dbReference>
<evidence type="ECO:0000313" key="3">
    <source>
        <dbReference type="Proteomes" id="UP000229498"/>
    </source>
</evidence>
<dbReference type="OrthoDB" id="7208981at2"/>
<comment type="caution">
    <text evidence="2">The sequence shown here is derived from an EMBL/GenBank/DDBJ whole genome shotgun (WGS) entry which is preliminary data.</text>
</comment>
<name>A0A2M9FV74_9PROT</name>
<proteinExistence type="predicted"/>
<evidence type="ECO:0000313" key="2">
    <source>
        <dbReference type="EMBL" id="PJK27382.1"/>
    </source>
</evidence>
<dbReference type="PANTHER" id="PTHR48207">
    <property type="entry name" value="SUCCINATE--HYDROXYMETHYLGLUTARATE COA-TRANSFERASE"/>
    <property type="match status" value="1"/>
</dbReference>
<dbReference type="EMBL" id="PHIG01000066">
    <property type="protein sequence ID" value="PJK27382.1"/>
    <property type="molecule type" value="Genomic_DNA"/>
</dbReference>
<protein>
    <submittedName>
        <fullName evidence="2">Formyl-CoA transferase</fullName>
    </submittedName>
</protein>
<organism evidence="2 3">
    <name type="scientific">Minwuia thermotolerans</name>
    <dbReference type="NCBI Taxonomy" id="2056226"/>
    <lineage>
        <taxon>Bacteria</taxon>
        <taxon>Pseudomonadati</taxon>
        <taxon>Pseudomonadota</taxon>
        <taxon>Alphaproteobacteria</taxon>
        <taxon>Minwuiales</taxon>
        <taxon>Minwuiaceae</taxon>
        <taxon>Minwuia</taxon>
    </lineage>
</organism>
<dbReference type="AlphaFoldDB" id="A0A2M9FV74"/>